<reference evidence="2" key="2">
    <citation type="submission" date="2020-09" db="EMBL/GenBank/DDBJ databases">
        <authorList>
            <person name="Sun Q."/>
            <person name="Zhou Y."/>
        </authorList>
    </citation>
    <scope>NUCLEOTIDE SEQUENCE</scope>
    <source>
        <strain evidence="2">CGMCC 1.15493</strain>
    </source>
</reference>
<keyword evidence="1" id="KW-0732">Signal</keyword>
<name>A0A916YDV5_9HYPH</name>
<sequence length="112" mass="11787">MSRLFSSTSLLVAVAALSIAAGPALALDRTVTVTNNSSTPMIEFYASNQGTSEWEEDILGVDILDVGQAVDVTVDDGSGYCKFDFKATFSDGASAIKEGVNVCEISDFSFTD</sequence>
<dbReference type="AlphaFoldDB" id="A0A916YDV5"/>
<proteinExistence type="predicted"/>
<feature type="signal peptide" evidence="1">
    <location>
        <begin position="1"/>
        <end position="26"/>
    </location>
</feature>
<evidence type="ECO:0008006" key="4">
    <source>
        <dbReference type="Google" id="ProtNLM"/>
    </source>
</evidence>
<protein>
    <recommendedName>
        <fullName evidence="4">Argininosuccinate lyase</fullName>
    </recommendedName>
</protein>
<organism evidence="2 3">
    <name type="scientific">Aureimonas glaciei</name>
    <dbReference type="NCBI Taxonomy" id="1776957"/>
    <lineage>
        <taxon>Bacteria</taxon>
        <taxon>Pseudomonadati</taxon>
        <taxon>Pseudomonadota</taxon>
        <taxon>Alphaproteobacteria</taxon>
        <taxon>Hyphomicrobiales</taxon>
        <taxon>Aurantimonadaceae</taxon>
        <taxon>Aureimonas</taxon>
    </lineage>
</organism>
<reference evidence="2" key="1">
    <citation type="journal article" date="2014" name="Int. J. Syst. Evol. Microbiol.">
        <title>Complete genome sequence of Corynebacterium casei LMG S-19264T (=DSM 44701T), isolated from a smear-ripened cheese.</title>
        <authorList>
            <consortium name="US DOE Joint Genome Institute (JGI-PGF)"/>
            <person name="Walter F."/>
            <person name="Albersmeier A."/>
            <person name="Kalinowski J."/>
            <person name="Ruckert C."/>
        </authorList>
    </citation>
    <scope>NUCLEOTIDE SEQUENCE</scope>
    <source>
        <strain evidence="2">CGMCC 1.15493</strain>
    </source>
</reference>
<dbReference type="Proteomes" id="UP000613160">
    <property type="component" value="Unassembled WGS sequence"/>
</dbReference>
<dbReference type="EMBL" id="BMJJ01000015">
    <property type="protein sequence ID" value="GGD39560.1"/>
    <property type="molecule type" value="Genomic_DNA"/>
</dbReference>
<evidence type="ECO:0000256" key="1">
    <source>
        <dbReference type="SAM" id="SignalP"/>
    </source>
</evidence>
<dbReference type="RefSeq" id="WP_188854962.1">
    <property type="nucleotide sequence ID" value="NZ_BMJJ01000015.1"/>
</dbReference>
<accession>A0A916YDV5</accession>
<comment type="caution">
    <text evidence="2">The sequence shown here is derived from an EMBL/GenBank/DDBJ whole genome shotgun (WGS) entry which is preliminary data.</text>
</comment>
<feature type="chain" id="PRO_5037978436" description="Argininosuccinate lyase" evidence="1">
    <location>
        <begin position="27"/>
        <end position="112"/>
    </location>
</feature>
<gene>
    <name evidence="2" type="ORF">GCM10011335_47810</name>
</gene>
<keyword evidence="3" id="KW-1185">Reference proteome</keyword>
<evidence type="ECO:0000313" key="2">
    <source>
        <dbReference type="EMBL" id="GGD39560.1"/>
    </source>
</evidence>
<evidence type="ECO:0000313" key="3">
    <source>
        <dbReference type="Proteomes" id="UP000613160"/>
    </source>
</evidence>